<sequence length="104" mass="11818">SARILARQDGLWMPRVPRWGWTPASPNITHPPLHCKGLYPLEIEVQWLKNSRLEEEDVAFGEKLQNGDWTYHRGTSTTCQVGHASLEAPITVQWGKPLSYPEKG</sequence>
<protein>
    <recommendedName>
        <fullName evidence="1">Immunoglobulin C1-set domain-containing protein</fullName>
    </recommendedName>
</protein>
<dbReference type="InterPro" id="IPR003597">
    <property type="entry name" value="Ig_C1-set"/>
</dbReference>
<evidence type="ECO:0000259" key="1">
    <source>
        <dbReference type="SMART" id="SM00407"/>
    </source>
</evidence>
<dbReference type="SMART" id="SM00407">
    <property type="entry name" value="IGc1"/>
    <property type="match status" value="1"/>
</dbReference>
<keyword evidence="3" id="KW-1185">Reference proteome</keyword>
<accession>A0A8C5SEU6</accession>
<dbReference type="AlphaFoldDB" id="A0A8C5SEU6"/>
<dbReference type="Ensembl" id="ENSLLTT00000016134.1">
    <property type="protein sequence ID" value="ENSLLTP00000015533.1"/>
    <property type="gene ID" value="ENSLLTG00000011902.1"/>
</dbReference>
<feature type="domain" description="Immunoglobulin C1-set" evidence="1">
    <location>
        <begin position="30"/>
        <end position="89"/>
    </location>
</feature>
<dbReference type="Gene3D" id="2.60.40.10">
    <property type="entry name" value="Immunoglobulins"/>
    <property type="match status" value="1"/>
</dbReference>
<reference evidence="2" key="2">
    <citation type="submission" date="2025-09" db="UniProtKB">
        <authorList>
            <consortium name="Ensembl"/>
        </authorList>
    </citation>
    <scope>IDENTIFICATION</scope>
</reference>
<dbReference type="InterPro" id="IPR036179">
    <property type="entry name" value="Ig-like_dom_sf"/>
</dbReference>
<proteinExistence type="predicted"/>
<dbReference type="PANTHER" id="PTHR19944:SF99">
    <property type="entry name" value="HLA CLASS II HISTOCOMPATIBILITY ANTIGEN, DRB1 BETA CHAIN"/>
    <property type="match status" value="1"/>
</dbReference>
<evidence type="ECO:0000313" key="2">
    <source>
        <dbReference type="Ensembl" id="ENSLLTP00000015533.1"/>
    </source>
</evidence>
<dbReference type="InterPro" id="IPR013783">
    <property type="entry name" value="Ig-like_fold"/>
</dbReference>
<evidence type="ECO:0000313" key="3">
    <source>
        <dbReference type="Proteomes" id="UP000694406"/>
    </source>
</evidence>
<dbReference type="PANTHER" id="PTHR19944">
    <property type="entry name" value="MHC CLASS II-RELATED"/>
    <property type="match status" value="1"/>
</dbReference>
<reference evidence="2" key="1">
    <citation type="submission" date="2025-08" db="UniProtKB">
        <authorList>
            <consortium name="Ensembl"/>
        </authorList>
    </citation>
    <scope>IDENTIFICATION</scope>
</reference>
<organism evidence="2 3">
    <name type="scientific">Laticauda laticaudata</name>
    <name type="common">Blue-ringed sea krait</name>
    <name type="synonym">Blue-lipped sea krait</name>
    <dbReference type="NCBI Taxonomy" id="8630"/>
    <lineage>
        <taxon>Eukaryota</taxon>
        <taxon>Metazoa</taxon>
        <taxon>Chordata</taxon>
        <taxon>Craniata</taxon>
        <taxon>Vertebrata</taxon>
        <taxon>Euteleostomi</taxon>
        <taxon>Lepidosauria</taxon>
        <taxon>Squamata</taxon>
        <taxon>Bifurcata</taxon>
        <taxon>Unidentata</taxon>
        <taxon>Episquamata</taxon>
        <taxon>Toxicofera</taxon>
        <taxon>Serpentes</taxon>
        <taxon>Colubroidea</taxon>
        <taxon>Elapidae</taxon>
        <taxon>Laticaudinae</taxon>
        <taxon>Laticauda</taxon>
    </lineage>
</organism>
<dbReference type="Pfam" id="PF07654">
    <property type="entry name" value="C1-set"/>
    <property type="match status" value="1"/>
</dbReference>
<dbReference type="SUPFAM" id="SSF48726">
    <property type="entry name" value="Immunoglobulin"/>
    <property type="match status" value="1"/>
</dbReference>
<dbReference type="InterPro" id="IPR050160">
    <property type="entry name" value="MHC/Immunoglobulin"/>
</dbReference>
<name>A0A8C5SEU6_LATLA</name>
<dbReference type="Proteomes" id="UP000694406">
    <property type="component" value="Unplaced"/>
</dbReference>